<dbReference type="Proteomes" id="UP000092445">
    <property type="component" value="Unassembled WGS sequence"/>
</dbReference>
<keyword evidence="1" id="KW-0472">Membrane</keyword>
<dbReference type="EnsemblMetazoa" id="GPAI046995-RA">
    <property type="protein sequence ID" value="GPAI046995-PA"/>
    <property type="gene ID" value="GPAI046995"/>
</dbReference>
<feature type="transmembrane region" description="Helical" evidence="1">
    <location>
        <begin position="88"/>
        <end position="106"/>
    </location>
</feature>
<name>A0A1B0AIL7_GLOPL</name>
<evidence type="ECO:0000313" key="2">
    <source>
        <dbReference type="EnsemblMetazoa" id="GPAI046995-PA"/>
    </source>
</evidence>
<evidence type="ECO:0000256" key="1">
    <source>
        <dbReference type="SAM" id="Phobius"/>
    </source>
</evidence>
<dbReference type="AlphaFoldDB" id="A0A1B0AIL7"/>
<keyword evidence="3" id="KW-1185">Reference proteome</keyword>
<keyword evidence="1" id="KW-1133">Transmembrane helix</keyword>
<feature type="transmembrane region" description="Helical" evidence="1">
    <location>
        <begin position="62"/>
        <end position="81"/>
    </location>
</feature>
<reference evidence="3" key="1">
    <citation type="submission" date="2014-03" db="EMBL/GenBank/DDBJ databases">
        <authorList>
            <person name="Aksoy S."/>
            <person name="Warren W."/>
            <person name="Wilson R.K."/>
        </authorList>
    </citation>
    <scope>NUCLEOTIDE SEQUENCE [LARGE SCALE GENOMIC DNA]</scope>
    <source>
        <strain evidence="3">IAEA</strain>
    </source>
</reference>
<organism evidence="2 3">
    <name type="scientific">Glossina pallidipes</name>
    <name type="common">Tsetse fly</name>
    <dbReference type="NCBI Taxonomy" id="7398"/>
    <lineage>
        <taxon>Eukaryota</taxon>
        <taxon>Metazoa</taxon>
        <taxon>Ecdysozoa</taxon>
        <taxon>Arthropoda</taxon>
        <taxon>Hexapoda</taxon>
        <taxon>Insecta</taxon>
        <taxon>Pterygota</taxon>
        <taxon>Neoptera</taxon>
        <taxon>Endopterygota</taxon>
        <taxon>Diptera</taxon>
        <taxon>Brachycera</taxon>
        <taxon>Muscomorpha</taxon>
        <taxon>Hippoboscoidea</taxon>
        <taxon>Glossinidae</taxon>
        <taxon>Glossina</taxon>
    </lineage>
</organism>
<sequence length="111" mass="12338">MKGLPCADRFLFNYISMGSIIIPTLRNSNGTNSAAPLLVQYSMDEFMSQRCMHVLNTYVKSIMGLGYSLTSSVFLSTFCIMRRRHRTYHLFACICAGAPLLLSTSGGRKIA</sequence>
<keyword evidence="1" id="KW-0812">Transmembrane</keyword>
<proteinExistence type="predicted"/>
<evidence type="ECO:0000313" key="3">
    <source>
        <dbReference type="Proteomes" id="UP000092445"/>
    </source>
</evidence>
<protein>
    <submittedName>
        <fullName evidence="2">Uncharacterized protein</fullName>
    </submittedName>
</protein>
<dbReference type="VEuPathDB" id="VectorBase:GPAI046995"/>
<reference evidence="2" key="2">
    <citation type="submission" date="2020-05" db="UniProtKB">
        <authorList>
            <consortium name="EnsemblMetazoa"/>
        </authorList>
    </citation>
    <scope>IDENTIFICATION</scope>
    <source>
        <strain evidence="2">IAEA</strain>
    </source>
</reference>
<accession>A0A1B0AIL7</accession>